<evidence type="ECO:0000313" key="2">
    <source>
        <dbReference type="Proteomes" id="UP000299102"/>
    </source>
</evidence>
<name>A0A4C1UVF9_EUMVA</name>
<gene>
    <name evidence="1" type="ORF">EVAR_22871_1</name>
</gene>
<organism evidence="1 2">
    <name type="scientific">Eumeta variegata</name>
    <name type="common">Bagworm moth</name>
    <name type="synonym">Eumeta japonica</name>
    <dbReference type="NCBI Taxonomy" id="151549"/>
    <lineage>
        <taxon>Eukaryota</taxon>
        <taxon>Metazoa</taxon>
        <taxon>Ecdysozoa</taxon>
        <taxon>Arthropoda</taxon>
        <taxon>Hexapoda</taxon>
        <taxon>Insecta</taxon>
        <taxon>Pterygota</taxon>
        <taxon>Neoptera</taxon>
        <taxon>Endopterygota</taxon>
        <taxon>Lepidoptera</taxon>
        <taxon>Glossata</taxon>
        <taxon>Ditrysia</taxon>
        <taxon>Tineoidea</taxon>
        <taxon>Psychidae</taxon>
        <taxon>Oiketicinae</taxon>
        <taxon>Eumeta</taxon>
    </lineage>
</organism>
<dbReference type="Proteomes" id="UP000299102">
    <property type="component" value="Unassembled WGS sequence"/>
</dbReference>
<accession>A0A4C1UVF9</accession>
<evidence type="ECO:0000313" key="1">
    <source>
        <dbReference type="EMBL" id="GBP29972.1"/>
    </source>
</evidence>
<sequence length="76" mass="8326">MISNRKSRIIRSGYVNAYALACQLFELPNDVAGERELADAAEPPGRPMALIIRGAAKTGLCRRAAFRRITSVVTSY</sequence>
<proteinExistence type="predicted"/>
<protein>
    <submittedName>
        <fullName evidence="1">Uncharacterized protein</fullName>
    </submittedName>
</protein>
<comment type="caution">
    <text evidence="1">The sequence shown here is derived from an EMBL/GenBank/DDBJ whole genome shotgun (WGS) entry which is preliminary data.</text>
</comment>
<keyword evidence="2" id="KW-1185">Reference proteome</keyword>
<dbReference type="AlphaFoldDB" id="A0A4C1UVF9"/>
<reference evidence="1 2" key="1">
    <citation type="journal article" date="2019" name="Commun. Biol.">
        <title>The bagworm genome reveals a unique fibroin gene that provides high tensile strength.</title>
        <authorList>
            <person name="Kono N."/>
            <person name="Nakamura H."/>
            <person name="Ohtoshi R."/>
            <person name="Tomita M."/>
            <person name="Numata K."/>
            <person name="Arakawa K."/>
        </authorList>
    </citation>
    <scope>NUCLEOTIDE SEQUENCE [LARGE SCALE GENOMIC DNA]</scope>
</reference>
<dbReference type="EMBL" id="BGZK01000227">
    <property type="protein sequence ID" value="GBP29972.1"/>
    <property type="molecule type" value="Genomic_DNA"/>
</dbReference>